<dbReference type="VEuPathDB" id="FungiDB:FOXG_14398"/>
<protein>
    <submittedName>
        <fullName evidence="2">Uncharacterized protein</fullName>
    </submittedName>
</protein>
<evidence type="ECO:0000313" key="2">
    <source>
        <dbReference type="EMBL" id="KNB17583.1"/>
    </source>
</evidence>
<reference evidence="2" key="2">
    <citation type="journal article" date="2010" name="Nature">
        <title>Comparative genomics reveals mobile pathogenicity chromosomes in Fusarium.</title>
        <authorList>
            <person name="Ma L.J."/>
            <person name="van der Does H.C."/>
            <person name="Borkovich K.A."/>
            <person name="Coleman J.J."/>
            <person name="Daboussi M.J."/>
            <person name="Di Pietro A."/>
            <person name="Dufresne M."/>
            <person name="Freitag M."/>
            <person name="Grabherr M."/>
            <person name="Henrissat B."/>
            <person name="Houterman P.M."/>
            <person name="Kang S."/>
            <person name="Shim W.B."/>
            <person name="Woloshuk C."/>
            <person name="Xie X."/>
            <person name="Xu J.R."/>
            <person name="Antoniw J."/>
            <person name="Baker S.E."/>
            <person name="Bluhm B.H."/>
            <person name="Breakspear A."/>
            <person name="Brown D.W."/>
            <person name="Butchko R.A."/>
            <person name="Chapman S."/>
            <person name="Coulson R."/>
            <person name="Coutinho P.M."/>
            <person name="Danchin E.G."/>
            <person name="Diener A."/>
            <person name="Gale L.R."/>
            <person name="Gardiner D.M."/>
            <person name="Goff S."/>
            <person name="Hammond-Kosack K.E."/>
            <person name="Hilburn K."/>
            <person name="Hua-Van A."/>
            <person name="Jonkers W."/>
            <person name="Kazan K."/>
            <person name="Kodira C.D."/>
            <person name="Koehrsen M."/>
            <person name="Kumar L."/>
            <person name="Lee Y.H."/>
            <person name="Li L."/>
            <person name="Manners J.M."/>
            <person name="Miranda-Saavedra D."/>
            <person name="Mukherjee M."/>
            <person name="Park G."/>
            <person name="Park J."/>
            <person name="Park S.Y."/>
            <person name="Proctor R.H."/>
            <person name="Regev A."/>
            <person name="Ruiz-Roldan M.C."/>
            <person name="Sain D."/>
            <person name="Sakthikumar S."/>
            <person name="Sykes S."/>
            <person name="Schwartz D.C."/>
            <person name="Turgeon B.G."/>
            <person name="Wapinski I."/>
            <person name="Yoder O."/>
            <person name="Young S."/>
            <person name="Zeng Q."/>
            <person name="Zhou S."/>
            <person name="Galagan J."/>
            <person name="Cuomo C.A."/>
            <person name="Kistler H.C."/>
            <person name="Rep M."/>
        </authorList>
    </citation>
    <scope>NUCLEOTIDE SEQUENCE [LARGE SCALE GENOMIC DNA]</scope>
    <source>
        <strain evidence="2">4287</strain>
    </source>
</reference>
<dbReference type="GeneID" id="28955559"/>
<evidence type="ECO:0000313" key="1">
    <source>
        <dbReference type="EMBL" id="KNB16571.1"/>
    </source>
</evidence>
<reference evidence="2" key="1">
    <citation type="submission" date="2007-04" db="EMBL/GenBank/DDBJ databases">
        <authorList>
            <consortium name="The Broad Institute Genome Sequencing Platform"/>
            <person name="Birren B."/>
            <person name="Lander E."/>
            <person name="Galagan J."/>
            <person name="Nusbaum C."/>
            <person name="Devon K."/>
            <person name="Ma L.-J."/>
            <person name="Jaffe D."/>
            <person name="Butler J."/>
            <person name="Alvarez P."/>
            <person name="Gnerre S."/>
            <person name="Grabherr M."/>
            <person name="Kleber M."/>
            <person name="Mauceli E."/>
            <person name="Brockman W."/>
            <person name="MacCallum I.A."/>
            <person name="Young S."/>
            <person name="LaButti K."/>
            <person name="DeCaprio D."/>
            <person name="Crawford M."/>
            <person name="Koehrsen M."/>
            <person name="Engels R."/>
            <person name="Montgomery P."/>
            <person name="Pearson M."/>
            <person name="Howarth C."/>
            <person name="Larson L."/>
            <person name="White J."/>
            <person name="O'Leary S."/>
            <person name="Kodira C."/>
            <person name="Zeng Q."/>
            <person name="Yandava C."/>
            <person name="Alvarado L."/>
            <person name="Kistler C."/>
            <person name="Shim W.-B."/>
            <person name="Kang S."/>
            <person name="Woloshuk C."/>
        </authorList>
    </citation>
    <scope>NUCLEOTIDE SEQUENCE</scope>
    <source>
        <strain evidence="2">4287</strain>
    </source>
</reference>
<dbReference type="GeneID" id="28956175"/>
<accession>A0A0J9W3W2</accession>
<dbReference type="KEGG" id="fox:FOXG_15082"/>
<organism evidence="2 3">
    <name type="scientific">Fusarium oxysporum f. sp. lycopersici (strain 4287 / CBS 123668 / FGSC 9935 / NRRL 34936)</name>
    <name type="common">Fusarium vascular wilt of tomato</name>
    <dbReference type="NCBI Taxonomy" id="426428"/>
    <lineage>
        <taxon>Eukaryota</taxon>
        <taxon>Fungi</taxon>
        <taxon>Dikarya</taxon>
        <taxon>Ascomycota</taxon>
        <taxon>Pezizomycotina</taxon>
        <taxon>Sordariomycetes</taxon>
        <taxon>Hypocreomycetidae</taxon>
        <taxon>Hypocreales</taxon>
        <taxon>Nectriaceae</taxon>
        <taxon>Fusarium</taxon>
        <taxon>Fusarium oxysporum species complex</taxon>
    </lineage>
</organism>
<dbReference type="RefSeq" id="XP_018255628.1">
    <property type="nucleotide sequence ID" value="XM_018395154.1"/>
</dbReference>
<gene>
    <name evidence="1" type="ORF">FOXG_14398</name>
    <name evidence="2" type="ORF">FOXG_15082</name>
</gene>
<dbReference type="EMBL" id="DS231722">
    <property type="protein sequence ID" value="KNB17583.1"/>
    <property type="molecule type" value="Genomic_DNA"/>
</dbReference>
<dbReference type="RefSeq" id="XP_018254616.1">
    <property type="nucleotide sequence ID" value="XM_018394460.1"/>
</dbReference>
<sequence length="222" mass="25683">MCHSLSSNTAFFGRCSVTVEIIGETNLDDLEPIGTPLGDPRESNGRPSRVRCLSAHFDEDEVYELPQRIQLPRFTESALPVHSRAEYSTIRASINNGWKKLNEYYNKLEDSPLFAARIILHPRFGISWLEATWVSEEQLAWVRDAKVGIKDYFTRWYDMSQSQYEETMQYNAASRTMDQEDDQNTQWINSKTKKAFLTGGSVGELERYLRLEPQDTLDAIQW</sequence>
<proteinExistence type="predicted"/>
<name>A0A0J9W3W2_FUSO4</name>
<dbReference type="KEGG" id="fox:FOXG_14398"/>
<dbReference type="EMBL" id="DS231719">
    <property type="protein sequence ID" value="KNB16571.1"/>
    <property type="molecule type" value="Genomic_DNA"/>
</dbReference>
<evidence type="ECO:0000313" key="3">
    <source>
        <dbReference type="Proteomes" id="UP000009097"/>
    </source>
</evidence>
<dbReference type="AlphaFoldDB" id="A0A0J9W3W2"/>
<dbReference type="Proteomes" id="UP000009097">
    <property type="component" value="Unassembled WGS sequence"/>
</dbReference>
<dbReference type="VEuPathDB" id="FungiDB:FOXG_15082"/>